<dbReference type="Pfam" id="PF12849">
    <property type="entry name" value="PBP_like_2"/>
    <property type="match status" value="1"/>
</dbReference>
<dbReference type="AlphaFoldDB" id="A0ABD4T7X8"/>
<keyword evidence="2 4" id="KW-0813">Transport</keyword>
<gene>
    <name evidence="6" type="ORF">QQ91_0016230</name>
</gene>
<feature type="domain" description="PBP" evidence="5">
    <location>
        <begin position="42"/>
        <end position="299"/>
    </location>
</feature>
<dbReference type="GO" id="GO:0006817">
    <property type="term" value="P:phosphate ion transport"/>
    <property type="evidence" value="ECO:0007669"/>
    <property type="project" value="UniProtKB-UniRule"/>
</dbReference>
<sequence>MAAIQSIKRVATLASLTVMVGGLAAACGGGTASNSTDSGADSSLSGQVAVDGSSTVFPVTEAMAEEYQNANSGVRITVGVSGTGGGFKKFCAGETDISNASRPIKAEEAKLCTDAGIEFIELPIAYDAVSVVVNPENNWAQCLTTDELSKMWAPAAQGTVTSWKQIRDSFPDEPLQLYGPGTDSGTFDYFTDAVNGEEGASRGDYTASEDDNVVVQGVSGSKGGLGYFGYAYYEENKDKVNVVAIDNKKPDDGEGCIEPSEATVVNTTYQPLARPIFIYVSKPALEKPEVKSFVEFYLNNDNRQYVAETGYVPLTEEIYGVVSKHLADQKVGSAFPGGSVVGVDLAKVYASEL</sequence>
<dbReference type="GO" id="GO:0042301">
    <property type="term" value="F:phosphate ion binding"/>
    <property type="evidence" value="ECO:0007669"/>
    <property type="project" value="UniProtKB-UniRule"/>
</dbReference>
<evidence type="ECO:0000313" key="7">
    <source>
        <dbReference type="Proteomes" id="UP000031561"/>
    </source>
</evidence>
<name>A0ABD4T7X8_9CYAN</name>
<keyword evidence="4" id="KW-0592">Phosphate transport</keyword>
<dbReference type="RefSeq" id="WP_166276250.1">
    <property type="nucleotide sequence ID" value="NZ_JTHE03000091.1"/>
</dbReference>
<evidence type="ECO:0000256" key="2">
    <source>
        <dbReference type="ARBA" id="ARBA00022448"/>
    </source>
</evidence>
<comment type="caution">
    <text evidence="6">The sequence shown here is derived from an EMBL/GenBank/DDBJ whole genome shotgun (WGS) entry which is preliminary data.</text>
</comment>
<dbReference type="InterPro" id="IPR050811">
    <property type="entry name" value="Phosphate_ABC_transporter"/>
</dbReference>
<comment type="similarity">
    <text evidence="1 4">Belongs to the PstS family.</text>
</comment>
<comment type="function">
    <text evidence="4">Involved in the system for phosphate transport across the cytoplasmic membrane.</text>
</comment>
<dbReference type="CDD" id="cd13654">
    <property type="entry name" value="PBP2_phosphate_like_2"/>
    <property type="match status" value="1"/>
</dbReference>
<dbReference type="InterPro" id="IPR024370">
    <property type="entry name" value="PBP_domain"/>
</dbReference>
<dbReference type="PANTHER" id="PTHR30570">
    <property type="entry name" value="PERIPLASMIC PHOSPHATE BINDING COMPONENT OF PHOSPHATE ABC TRANSPORTER"/>
    <property type="match status" value="1"/>
</dbReference>
<feature type="signal peptide" evidence="4">
    <location>
        <begin position="1"/>
        <end position="24"/>
    </location>
</feature>
<evidence type="ECO:0000313" key="6">
    <source>
        <dbReference type="EMBL" id="MCM1984370.1"/>
    </source>
</evidence>
<dbReference type="EMBL" id="JTHE03000091">
    <property type="protein sequence ID" value="MCM1984370.1"/>
    <property type="molecule type" value="Genomic_DNA"/>
</dbReference>
<evidence type="ECO:0000256" key="3">
    <source>
        <dbReference type="ARBA" id="ARBA00022729"/>
    </source>
</evidence>
<evidence type="ECO:0000256" key="4">
    <source>
        <dbReference type="RuleBase" id="RU367119"/>
    </source>
</evidence>
<dbReference type="Gene3D" id="3.40.190.10">
    <property type="entry name" value="Periplasmic binding protein-like II"/>
    <property type="match status" value="2"/>
</dbReference>
<proteinExistence type="inferred from homology"/>
<evidence type="ECO:0000259" key="5">
    <source>
        <dbReference type="Pfam" id="PF12849"/>
    </source>
</evidence>
<reference evidence="6 7" key="1">
    <citation type="journal article" date="2015" name="Genome Announc.">
        <title>Draft Genome Sequence of Filamentous Marine Cyanobacterium Lyngbya confervoides Strain BDU141951.</title>
        <authorList>
            <person name="Chandrababunaidu M.M."/>
            <person name="Sen D."/>
            <person name="Tripathy S."/>
        </authorList>
    </citation>
    <scope>NUCLEOTIDE SEQUENCE [LARGE SCALE GENOMIC DNA]</scope>
    <source>
        <strain evidence="6 7">BDU141951</strain>
    </source>
</reference>
<feature type="chain" id="PRO_5044527270" description="Phosphate-binding protein" evidence="4">
    <location>
        <begin position="25"/>
        <end position="353"/>
    </location>
</feature>
<evidence type="ECO:0000256" key="1">
    <source>
        <dbReference type="ARBA" id="ARBA00008725"/>
    </source>
</evidence>
<dbReference type="FunFam" id="3.40.190.10:FF:000055">
    <property type="entry name" value="Phosphate ABC transporter, phosphate-binding protein"/>
    <property type="match status" value="1"/>
</dbReference>
<dbReference type="Proteomes" id="UP000031561">
    <property type="component" value="Unassembled WGS sequence"/>
</dbReference>
<keyword evidence="7" id="KW-1185">Reference proteome</keyword>
<organism evidence="6 7">
    <name type="scientific">Lyngbya confervoides BDU141951</name>
    <dbReference type="NCBI Taxonomy" id="1574623"/>
    <lineage>
        <taxon>Bacteria</taxon>
        <taxon>Bacillati</taxon>
        <taxon>Cyanobacteriota</taxon>
        <taxon>Cyanophyceae</taxon>
        <taxon>Oscillatoriophycideae</taxon>
        <taxon>Oscillatoriales</taxon>
        <taxon>Microcoleaceae</taxon>
        <taxon>Lyngbya</taxon>
    </lineage>
</organism>
<keyword evidence="3 4" id="KW-0732">Signal</keyword>
<dbReference type="NCBIfam" id="TIGR02136">
    <property type="entry name" value="ptsS_2"/>
    <property type="match status" value="1"/>
</dbReference>
<accession>A0ABD4T7X8</accession>
<dbReference type="SUPFAM" id="SSF53850">
    <property type="entry name" value="Periplasmic binding protein-like II"/>
    <property type="match status" value="1"/>
</dbReference>
<dbReference type="InterPro" id="IPR011862">
    <property type="entry name" value="Phos-bd"/>
</dbReference>
<protein>
    <recommendedName>
        <fullName evidence="4">Phosphate-binding protein</fullName>
    </recommendedName>
</protein>
<dbReference type="PANTHER" id="PTHR30570:SF1">
    <property type="entry name" value="PHOSPHATE-BINDING PROTEIN PSTS"/>
    <property type="match status" value="1"/>
</dbReference>